<reference evidence="2 3" key="1">
    <citation type="submission" date="2013-12" db="EMBL/GenBank/DDBJ databases">
        <title>The Genome Sequence of Candida albicans P78048.</title>
        <authorList>
            <consortium name="The Broad Institute Genome Sequencing Platform"/>
            <consortium name="The Broad Institute Genome Sequencing Center for Infectious Disease"/>
            <person name="Cuomo C."/>
            <person name="Bennett R."/>
            <person name="Hirakawa M."/>
            <person name="Noverr M."/>
            <person name="Mitchell A."/>
            <person name="Young S.K."/>
            <person name="Zeng Q."/>
            <person name="Gargeya S."/>
            <person name="Fitzgerald M."/>
            <person name="Abouelleil A."/>
            <person name="Alvarado L."/>
            <person name="Berlin A.M."/>
            <person name="Chapman S.B."/>
            <person name="Dewar J."/>
            <person name="Goldberg J."/>
            <person name="Griggs A."/>
            <person name="Gujja S."/>
            <person name="Hansen M."/>
            <person name="Howarth C."/>
            <person name="Imamovic A."/>
            <person name="Larimer J."/>
            <person name="McCowan C."/>
            <person name="Murphy C."/>
            <person name="Pearson M."/>
            <person name="Priest M."/>
            <person name="Roberts A."/>
            <person name="Saif S."/>
            <person name="Shea T."/>
            <person name="Sykes S."/>
            <person name="Wortman J."/>
            <person name="Nusbaum C."/>
            <person name="Birren B."/>
        </authorList>
    </citation>
    <scope>NUCLEOTIDE SEQUENCE [LARGE SCALE GENOMIC DNA]</scope>
    <source>
        <strain evidence="2 3">P78048</strain>
    </source>
</reference>
<protein>
    <submittedName>
        <fullName evidence="2">Uncharacterized protein</fullName>
    </submittedName>
</protein>
<evidence type="ECO:0000256" key="1">
    <source>
        <dbReference type="SAM" id="Phobius"/>
    </source>
</evidence>
<sequence>MGFVWVSNLNLNLICDYTYILTYIVIYLVSLRNSIIEIHFCNNNKIYRGNHTRSSNPTIKYMHINSTVSIIYYMIVRLIINSP</sequence>
<keyword evidence="1" id="KW-0472">Membrane</keyword>
<feature type="transmembrane region" description="Helical" evidence="1">
    <location>
        <begin position="20"/>
        <end position="40"/>
    </location>
</feature>
<comment type="caution">
    <text evidence="2">The sequence shown here is derived from an EMBL/GenBank/DDBJ whole genome shotgun (WGS) entry which is preliminary data.</text>
</comment>
<dbReference type="AlphaFoldDB" id="A0AB34PWW1"/>
<feature type="transmembrane region" description="Helical" evidence="1">
    <location>
        <begin position="61"/>
        <end position="80"/>
    </location>
</feature>
<gene>
    <name evidence="2" type="ORF">MG3_01073</name>
</gene>
<evidence type="ECO:0000313" key="3">
    <source>
        <dbReference type="Proteomes" id="UP000030161"/>
    </source>
</evidence>
<accession>A0AB34PWW1</accession>
<name>A0AB34PWW1_CANAX</name>
<proteinExistence type="predicted"/>
<organism evidence="2 3">
    <name type="scientific">Candida albicans P78048</name>
    <dbReference type="NCBI Taxonomy" id="1094989"/>
    <lineage>
        <taxon>Eukaryota</taxon>
        <taxon>Fungi</taxon>
        <taxon>Dikarya</taxon>
        <taxon>Ascomycota</taxon>
        <taxon>Saccharomycotina</taxon>
        <taxon>Pichiomycetes</taxon>
        <taxon>Debaryomycetaceae</taxon>
        <taxon>Candida/Lodderomyces clade</taxon>
        <taxon>Candida</taxon>
    </lineage>
</organism>
<evidence type="ECO:0000313" key="2">
    <source>
        <dbReference type="EMBL" id="KGR16348.1"/>
    </source>
</evidence>
<keyword evidence="1" id="KW-1133">Transmembrane helix</keyword>
<dbReference type="Proteomes" id="UP000030161">
    <property type="component" value="Unassembled WGS sequence"/>
</dbReference>
<dbReference type="EMBL" id="AJIX01000009">
    <property type="protein sequence ID" value="KGR16348.1"/>
    <property type="molecule type" value="Genomic_DNA"/>
</dbReference>
<keyword evidence="1" id="KW-0812">Transmembrane</keyword>